<name>A0ABV1F578_9BACI</name>
<dbReference type="InterPro" id="IPR000086">
    <property type="entry name" value="NUDIX_hydrolase_dom"/>
</dbReference>
<dbReference type="Pfam" id="PF00293">
    <property type="entry name" value="NUDIX"/>
    <property type="match status" value="1"/>
</dbReference>
<gene>
    <name evidence="5" type="ORF">WMO63_20075</name>
</gene>
<dbReference type="RefSeq" id="WP_235249622.1">
    <property type="nucleotide sequence ID" value="NZ_JBBMFN010000071.1"/>
</dbReference>
<comment type="caution">
    <text evidence="5">The sequence shown here is derived from an EMBL/GenBank/DDBJ whole genome shotgun (WGS) entry which is preliminary data.</text>
</comment>
<dbReference type="InterPro" id="IPR015797">
    <property type="entry name" value="NUDIX_hydrolase-like_dom_sf"/>
</dbReference>
<evidence type="ECO:0000259" key="4">
    <source>
        <dbReference type="PROSITE" id="PS51462"/>
    </source>
</evidence>
<dbReference type="InterPro" id="IPR020084">
    <property type="entry name" value="NUDIX_hydrolase_CS"/>
</dbReference>
<feature type="domain" description="Nudix hydrolase" evidence="4">
    <location>
        <begin position="1"/>
        <end position="125"/>
    </location>
</feature>
<dbReference type="PANTHER" id="PTHR43046">
    <property type="entry name" value="GDP-MANNOSE MANNOSYL HYDROLASE"/>
    <property type="match status" value="1"/>
</dbReference>
<comment type="cofactor">
    <cofactor evidence="1">
        <name>Mg(2+)</name>
        <dbReference type="ChEBI" id="CHEBI:18420"/>
    </cofactor>
</comment>
<dbReference type="PROSITE" id="PS00893">
    <property type="entry name" value="NUDIX_BOX"/>
    <property type="match status" value="1"/>
</dbReference>
<dbReference type="SUPFAM" id="SSF55811">
    <property type="entry name" value="Nudix"/>
    <property type="match status" value="1"/>
</dbReference>
<keyword evidence="2 3" id="KW-0378">Hydrolase</keyword>
<dbReference type="CDD" id="cd04669">
    <property type="entry name" value="NUDIX_Hydrolase"/>
    <property type="match status" value="1"/>
</dbReference>
<accession>A0ABV1F578</accession>
<evidence type="ECO:0000256" key="3">
    <source>
        <dbReference type="RuleBase" id="RU003476"/>
    </source>
</evidence>
<evidence type="ECO:0000256" key="1">
    <source>
        <dbReference type="ARBA" id="ARBA00001946"/>
    </source>
</evidence>
<dbReference type="PRINTS" id="PR00502">
    <property type="entry name" value="NUDIXFAMILY"/>
</dbReference>
<reference evidence="5 6" key="1">
    <citation type="submission" date="2024-03" db="EMBL/GenBank/DDBJ databases">
        <title>Human intestinal bacterial collection.</title>
        <authorList>
            <person name="Pauvert C."/>
            <person name="Hitch T.C.A."/>
            <person name="Clavel T."/>
        </authorList>
    </citation>
    <scope>NUCLEOTIDE SEQUENCE [LARGE SCALE GENOMIC DNA]</scope>
    <source>
        <strain evidence="5 6">CLA-SR-H024</strain>
    </source>
</reference>
<proteinExistence type="inferred from homology"/>
<dbReference type="EMBL" id="JBBMFN010000071">
    <property type="protein sequence ID" value="MEQ2467960.1"/>
    <property type="molecule type" value="Genomic_DNA"/>
</dbReference>
<dbReference type="PROSITE" id="PS51462">
    <property type="entry name" value="NUDIX"/>
    <property type="match status" value="1"/>
</dbReference>
<organism evidence="5 6">
    <name type="scientific">Niallia hominis</name>
    <dbReference type="NCBI Taxonomy" id="3133173"/>
    <lineage>
        <taxon>Bacteria</taxon>
        <taxon>Bacillati</taxon>
        <taxon>Bacillota</taxon>
        <taxon>Bacilli</taxon>
        <taxon>Bacillales</taxon>
        <taxon>Bacillaceae</taxon>
        <taxon>Niallia</taxon>
    </lineage>
</organism>
<evidence type="ECO:0000256" key="2">
    <source>
        <dbReference type="ARBA" id="ARBA00022801"/>
    </source>
</evidence>
<dbReference type="Gene3D" id="3.90.79.10">
    <property type="entry name" value="Nucleoside Triphosphate Pyrophosphohydrolase"/>
    <property type="match status" value="1"/>
</dbReference>
<dbReference type="InterPro" id="IPR020476">
    <property type="entry name" value="Nudix_hydrolase"/>
</dbReference>
<dbReference type="Proteomes" id="UP001465426">
    <property type="component" value="Unassembled WGS sequence"/>
</dbReference>
<comment type="similarity">
    <text evidence="3">Belongs to the Nudix hydrolase family.</text>
</comment>
<dbReference type="PANTHER" id="PTHR43046:SF14">
    <property type="entry name" value="MUTT_NUDIX FAMILY PROTEIN"/>
    <property type="match status" value="1"/>
</dbReference>
<evidence type="ECO:0000313" key="6">
    <source>
        <dbReference type="Proteomes" id="UP001465426"/>
    </source>
</evidence>
<protein>
    <submittedName>
        <fullName evidence="5">NUDIX domain-containing protein</fullName>
    </submittedName>
</protein>
<keyword evidence="6" id="KW-1185">Reference proteome</keyword>
<sequence>MRNRGSVVIMEDNKLCLIKRSRNNSIYYVFPGGGIEPEETPREAAKREAFEELGVTVQINECLAEIEYEGTQYFFLADIVSGSIGTGQGEEFTERSLDRGTYLPMWVEIDDLSAIDVKPLFVAKK</sequence>
<evidence type="ECO:0000313" key="5">
    <source>
        <dbReference type="EMBL" id="MEQ2467960.1"/>
    </source>
</evidence>